<protein>
    <submittedName>
        <fullName evidence="1">Uncharacterized protein</fullName>
    </submittedName>
</protein>
<name>A0ABP3ZDR2_9ACTN</name>
<dbReference type="Proteomes" id="UP001501578">
    <property type="component" value="Unassembled WGS sequence"/>
</dbReference>
<evidence type="ECO:0000313" key="1">
    <source>
        <dbReference type="EMBL" id="GAA0918924.1"/>
    </source>
</evidence>
<evidence type="ECO:0000313" key="2">
    <source>
        <dbReference type="Proteomes" id="UP001501578"/>
    </source>
</evidence>
<comment type="caution">
    <text evidence="1">The sequence shown here is derived from an EMBL/GenBank/DDBJ whole genome shotgun (WGS) entry which is preliminary data.</text>
</comment>
<organism evidence="1 2">
    <name type="scientific">Nonomuraea longicatena</name>
    <dbReference type="NCBI Taxonomy" id="83682"/>
    <lineage>
        <taxon>Bacteria</taxon>
        <taxon>Bacillati</taxon>
        <taxon>Actinomycetota</taxon>
        <taxon>Actinomycetes</taxon>
        <taxon>Streptosporangiales</taxon>
        <taxon>Streptosporangiaceae</taxon>
        <taxon>Nonomuraea</taxon>
    </lineage>
</organism>
<accession>A0ABP3ZDR2</accession>
<dbReference type="RefSeq" id="WP_343949086.1">
    <property type="nucleotide sequence ID" value="NZ_BAAAHQ010000007.1"/>
</dbReference>
<sequence length="54" mass="5719">MVDGLILTRGQLESWAGRQLTDGEIDRLNDAIPCSSTPDAIGMIVAAFDVADEA</sequence>
<proteinExistence type="predicted"/>
<reference evidence="2" key="1">
    <citation type="journal article" date="2019" name="Int. J. Syst. Evol. Microbiol.">
        <title>The Global Catalogue of Microorganisms (GCM) 10K type strain sequencing project: providing services to taxonomists for standard genome sequencing and annotation.</title>
        <authorList>
            <consortium name="The Broad Institute Genomics Platform"/>
            <consortium name="The Broad Institute Genome Sequencing Center for Infectious Disease"/>
            <person name="Wu L."/>
            <person name="Ma J."/>
        </authorList>
    </citation>
    <scope>NUCLEOTIDE SEQUENCE [LARGE SCALE GENOMIC DNA]</scope>
    <source>
        <strain evidence="2">JCM 11136</strain>
    </source>
</reference>
<keyword evidence="2" id="KW-1185">Reference proteome</keyword>
<gene>
    <name evidence="1" type="ORF">GCM10009560_16190</name>
</gene>
<dbReference type="EMBL" id="BAAAHQ010000007">
    <property type="protein sequence ID" value="GAA0918924.1"/>
    <property type="molecule type" value="Genomic_DNA"/>
</dbReference>